<evidence type="ECO:0000259" key="9">
    <source>
        <dbReference type="PROSITE" id="PS50835"/>
    </source>
</evidence>
<dbReference type="GO" id="GO:0005576">
    <property type="term" value="C:extracellular region"/>
    <property type="evidence" value="ECO:0007669"/>
    <property type="project" value="UniProtKB-SubCell"/>
</dbReference>
<evidence type="ECO:0000256" key="8">
    <source>
        <dbReference type="SAM" id="SignalP"/>
    </source>
</evidence>
<keyword evidence="8" id="KW-0732">Signal</keyword>
<dbReference type="GO" id="GO:0002474">
    <property type="term" value="P:antigen processing and presentation of peptide antigen via MHC class I"/>
    <property type="evidence" value="ECO:0007669"/>
    <property type="project" value="UniProtKB-KW"/>
</dbReference>
<evidence type="ECO:0000256" key="7">
    <source>
        <dbReference type="ARBA" id="ARBA00023319"/>
    </source>
</evidence>
<comment type="subcellular location">
    <subcellularLocation>
        <location evidence="1">Secreted</location>
    </subcellularLocation>
</comment>
<proteinExistence type="inferred from homology"/>
<dbReference type="InterPro" id="IPR007110">
    <property type="entry name" value="Ig-like_dom"/>
</dbReference>
<dbReference type="Proteomes" id="UP000288216">
    <property type="component" value="Unassembled WGS sequence"/>
</dbReference>
<feature type="chain" id="PRO_5019033230" description="Beta-2-microglobulin" evidence="8">
    <location>
        <begin position="20"/>
        <end position="213"/>
    </location>
</feature>
<accession>A0A401NJ75</accession>
<sequence>MELWSFLIIISSLTAVTRAEIDVESISIYQYYGYTPDSENSLSSFAINAFPFMFMHHGLKNFIINGNVTNGKNVLGEDEATFFREITRRFQLRLQRLTKELVKQTGTRIVHKKPVVHIYAEENYTPGQPNTLYCYAEKFHPYEIEVTFLVNGRPFTGPSESSETMVAADWTFHVLKYIRIDPQEGDTYSCQVDHVSLDKPMFVSMGTFDVKLL</sequence>
<dbReference type="PROSITE" id="PS50835">
    <property type="entry name" value="IG_LIKE"/>
    <property type="match status" value="1"/>
</dbReference>
<dbReference type="SMART" id="SM00407">
    <property type="entry name" value="IGc1"/>
    <property type="match status" value="1"/>
</dbReference>
<feature type="signal peptide" evidence="8">
    <location>
        <begin position="1"/>
        <end position="19"/>
    </location>
</feature>
<dbReference type="InterPro" id="IPR003006">
    <property type="entry name" value="Ig/MHC_CS"/>
</dbReference>
<keyword evidence="4" id="KW-0490">MHC I</keyword>
<dbReference type="InterPro" id="IPR013783">
    <property type="entry name" value="Ig-like_fold"/>
</dbReference>
<keyword evidence="6" id="KW-0391">Immunity</keyword>
<evidence type="ECO:0000256" key="2">
    <source>
        <dbReference type="ARBA" id="ARBA00009564"/>
    </source>
</evidence>
<dbReference type="GO" id="GO:0042612">
    <property type="term" value="C:MHC class I protein complex"/>
    <property type="evidence" value="ECO:0007669"/>
    <property type="project" value="UniProtKB-KW"/>
</dbReference>
<dbReference type="STRING" id="75743.A0A401NJ75"/>
<dbReference type="AlphaFoldDB" id="A0A401NJ75"/>
<evidence type="ECO:0000256" key="3">
    <source>
        <dbReference type="ARBA" id="ARBA00018767"/>
    </source>
</evidence>
<dbReference type="Gene3D" id="2.60.40.10">
    <property type="entry name" value="Immunoglobulins"/>
    <property type="match status" value="1"/>
</dbReference>
<organism evidence="10 11">
    <name type="scientific">Scyliorhinus torazame</name>
    <name type="common">Cloudy catshark</name>
    <name type="synonym">Catulus torazame</name>
    <dbReference type="NCBI Taxonomy" id="75743"/>
    <lineage>
        <taxon>Eukaryota</taxon>
        <taxon>Metazoa</taxon>
        <taxon>Chordata</taxon>
        <taxon>Craniata</taxon>
        <taxon>Vertebrata</taxon>
        <taxon>Chondrichthyes</taxon>
        <taxon>Elasmobranchii</taxon>
        <taxon>Galeomorphii</taxon>
        <taxon>Galeoidea</taxon>
        <taxon>Carcharhiniformes</taxon>
        <taxon>Scyliorhinidae</taxon>
        <taxon>Scyliorhinus</taxon>
    </lineage>
</organism>
<comment type="similarity">
    <text evidence="2">Belongs to the beta-2-microglobulin family.</text>
</comment>
<dbReference type="Pfam" id="PF07654">
    <property type="entry name" value="C1-set"/>
    <property type="match status" value="1"/>
</dbReference>
<reference evidence="10 11" key="1">
    <citation type="journal article" date="2018" name="Nat. Ecol. Evol.">
        <title>Shark genomes provide insights into elasmobranch evolution and the origin of vertebrates.</title>
        <authorList>
            <person name="Hara Y"/>
            <person name="Yamaguchi K"/>
            <person name="Onimaru K"/>
            <person name="Kadota M"/>
            <person name="Koyanagi M"/>
            <person name="Keeley SD"/>
            <person name="Tatsumi K"/>
            <person name="Tanaka K"/>
            <person name="Motone F"/>
            <person name="Kageyama Y"/>
            <person name="Nozu R"/>
            <person name="Adachi N"/>
            <person name="Nishimura O"/>
            <person name="Nakagawa R"/>
            <person name="Tanegashima C"/>
            <person name="Kiyatake I"/>
            <person name="Matsumoto R"/>
            <person name="Murakumo K"/>
            <person name="Nishida K"/>
            <person name="Terakita A"/>
            <person name="Kuratani S"/>
            <person name="Sato K"/>
            <person name="Hyodo S Kuraku.S."/>
        </authorList>
    </citation>
    <scope>NUCLEOTIDE SEQUENCE [LARGE SCALE GENOMIC DNA]</scope>
</reference>
<evidence type="ECO:0000256" key="4">
    <source>
        <dbReference type="ARBA" id="ARBA00022451"/>
    </source>
</evidence>
<dbReference type="InterPro" id="IPR050160">
    <property type="entry name" value="MHC/Immunoglobulin"/>
</dbReference>
<evidence type="ECO:0000256" key="6">
    <source>
        <dbReference type="ARBA" id="ARBA00022859"/>
    </source>
</evidence>
<dbReference type="PROSITE" id="PS00290">
    <property type="entry name" value="IG_MHC"/>
    <property type="match status" value="1"/>
</dbReference>
<evidence type="ECO:0000256" key="5">
    <source>
        <dbReference type="ARBA" id="ARBA00022525"/>
    </source>
</evidence>
<keyword evidence="7" id="KW-0393">Immunoglobulin domain</keyword>
<dbReference type="InterPro" id="IPR003597">
    <property type="entry name" value="Ig_C1-set"/>
</dbReference>
<dbReference type="EMBL" id="BFAA01007584">
    <property type="protein sequence ID" value="GCB60951.1"/>
    <property type="molecule type" value="Genomic_DNA"/>
</dbReference>
<protein>
    <recommendedName>
        <fullName evidence="3">Beta-2-microglobulin</fullName>
    </recommendedName>
</protein>
<dbReference type="SUPFAM" id="SSF48726">
    <property type="entry name" value="Immunoglobulin"/>
    <property type="match status" value="1"/>
</dbReference>
<dbReference type="InterPro" id="IPR036179">
    <property type="entry name" value="Ig-like_dom_sf"/>
</dbReference>
<dbReference type="PANTHER" id="PTHR19944">
    <property type="entry name" value="MHC CLASS II-RELATED"/>
    <property type="match status" value="1"/>
</dbReference>
<evidence type="ECO:0000313" key="10">
    <source>
        <dbReference type="EMBL" id="GCB60951.1"/>
    </source>
</evidence>
<gene>
    <name evidence="10" type="ORF">scyTo_0014257</name>
</gene>
<keyword evidence="11" id="KW-1185">Reference proteome</keyword>
<dbReference type="PANTHER" id="PTHR19944:SF62">
    <property type="entry name" value="BETA-2-MICROGLOBULIN"/>
    <property type="match status" value="1"/>
</dbReference>
<comment type="caution">
    <text evidence="10">The sequence shown here is derived from an EMBL/GenBank/DDBJ whole genome shotgun (WGS) entry which is preliminary data.</text>
</comment>
<evidence type="ECO:0000313" key="11">
    <source>
        <dbReference type="Proteomes" id="UP000288216"/>
    </source>
</evidence>
<dbReference type="OrthoDB" id="9940220at2759"/>
<feature type="domain" description="Ig-like" evidence="9">
    <location>
        <begin position="114"/>
        <end position="204"/>
    </location>
</feature>
<evidence type="ECO:0000256" key="1">
    <source>
        <dbReference type="ARBA" id="ARBA00004613"/>
    </source>
</evidence>
<keyword evidence="5" id="KW-0964">Secreted</keyword>
<dbReference type="OMA" id="TFFREIT"/>
<name>A0A401NJ75_SCYTO</name>